<evidence type="ECO:0000313" key="4">
    <source>
        <dbReference type="EMBL" id="MFD2661417.1"/>
    </source>
</evidence>
<dbReference type="Gene3D" id="2.160.10.10">
    <property type="entry name" value="Hexapeptide repeat proteins"/>
    <property type="match status" value="1"/>
</dbReference>
<evidence type="ECO:0000256" key="2">
    <source>
        <dbReference type="ARBA" id="ARBA00022679"/>
    </source>
</evidence>
<organism evidence="4 5">
    <name type="scientific">Paenibacillus thailandensis</name>
    <dbReference type="NCBI Taxonomy" id="393250"/>
    <lineage>
        <taxon>Bacteria</taxon>
        <taxon>Bacillati</taxon>
        <taxon>Bacillota</taxon>
        <taxon>Bacilli</taxon>
        <taxon>Bacillales</taxon>
        <taxon>Paenibacillaceae</taxon>
        <taxon>Paenibacillus</taxon>
    </lineage>
</organism>
<keyword evidence="5" id="KW-1185">Reference proteome</keyword>
<gene>
    <name evidence="4" type="ORF">ACFSW5_14275</name>
</gene>
<evidence type="ECO:0000256" key="1">
    <source>
        <dbReference type="ARBA" id="ARBA00007274"/>
    </source>
</evidence>
<dbReference type="Pfam" id="PF00132">
    <property type="entry name" value="Hexapep"/>
    <property type="match status" value="1"/>
</dbReference>
<dbReference type="SUPFAM" id="SSF51161">
    <property type="entry name" value="Trimeric LpxA-like enzymes"/>
    <property type="match status" value="1"/>
</dbReference>
<dbReference type="EMBL" id="JBHUMY010000013">
    <property type="protein sequence ID" value="MFD2661417.1"/>
    <property type="molecule type" value="Genomic_DNA"/>
</dbReference>
<protein>
    <submittedName>
        <fullName evidence="4">Acyltransferase</fullName>
    </submittedName>
</protein>
<evidence type="ECO:0000256" key="3">
    <source>
        <dbReference type="ARBA" id="ARBA00022737"/>
    </source>
</evidence>
<dbReference type="PANTHER" id="PTHR23416:SF23">
    <property type="entry name" value="ACETYLTRANSFERASE C18B11.09C-RELATED"/>
    <property type="match status" value="1"/>
</dbReference>
<evidence type="ECO:0000313" key="5">
    <source>
        <dbReference type="Proteomes" id="UP001597493"/>
    </source>
</evidence>
<accession>A0ABW5QYP2</accession>
<keyword evidence="2" id="KW-0808">Transferase</keyword>
<dbReference type="InterPro" id="IPR051159">
    <property type="entry name" value="Hexapeptide_acetyltransf"/>
</dbReference>
<comment type="similarity">
    <text evidence="1">Belongs to the transferase hexapeptide repeat family.</text>
</comment>
<reference evidence="5" key="1">
    <citation type="journal article" date="2019" name="Int. J. Syst. Evol. Microbiol.">
        <title>The Global Catalogue of Microorganisms (GCM) 10K type strain sequencing project: providing services to taxonomists for standard genome sequencing and annotation.</title>
        <authorList>
            <consortium name="The Broad Institute Genomics Platform"/>
            <consortium name="The Broad Institute Genome Sequencing Center for Infectious Disease"/>
            <person name="Wu L."/>
            <person name="Ma J."/>
        </authorList>
    </citation>
    <scope>NUCLEOTIDE SEQUENCE [LARGE SCALE GENOMIC DNA]</scope>
    <source>
        <strain evidence="5">TISTR 1827</strain>
    </source>
</reference>
<dbReference type="GO" id="GO:0016746">
    <property type="term" value="F:acyltransferase activity"/>
    <property type="evidence" value="ECO:0007669"/>
    <property type="project" value="UniProtKB-KW"/>
</dbReference>
<keyword evidence="4" id="KW-0012">Acyltransferase</keyword>
<dbReference type="PROSITE" id="PS00101">
    <property type="entry name" value="HEXAPEP_TRANSFERASES"/>
    <property type="match status" value="1"/>
</dbReference>
<keyword evidence="3" id="KW-0677">Repeat</keyword>
<dbReference type="Proteomes" id="UP001597493">
    <property type="component" value="Unassembled WGS sequence"/>
</dbReference>
<comment type="caution">
    <text evidence="4">The sequence shown here is derived from an EMBL/GenBank/DDBJ whole genome shotgun (WGS) entry which is preliminary data.</text>
</comment>
<dbReference type="InterPro" id="IPR011004">
    <property type="entry name" value="Trimer_LpxA-like_sf"/>
</dbReference>
<dbReference type="RefSeq" id="WP_379311799.1">
    <property type="nucleotide sequence ID" value="NZ_JBHUGT010000051.1"/>
</dbReference>
<dbReference type="InterPro" id="IPR018357">
    <property type="entry name" value="Hexapep_transf_CS"/>
</dbReference>
<dbReference type="InterPro" id="IPR001451">
    <property type="entry name" value="Hexapep"/>
</dbReference>
<name>A0ABW5QYP2_9BACL</name>
<dbReference type="PANTHER" id="PTHR23416">
    <property type="entry name" value="SIALIC ACID SYNTHASE-RELATED"/>
    <property type="match status" value="1"/>
</dbReference>
<proteinExistence type="inferred from homology"/>
<sequence>MLLNKATAIVSRLKGYAVFGKVQPSISALPRVKGKVYVNKYGELKVGKRLKVIGRPWGTQLTVVKGAKLTIGDDVLINAGVGIAANQEVYIGNNVKIGPRTSIFDSVYHAVEPADEGKDLRKKITIHDNAWIGTGALILPGVTIGKNAVVAAGSTVTRDVPANTLVAGTPAKPIRELSIHDGWIRK</sequence>